<evidence type="ECO:0000256" key="4">
    <source>
        <dbReference type="ARBA" id="ARBA00022840"/>
    </source>
</evidence>
<organism evidence="10 11">
    <name type="scientific">Dinoponera quadriceps</name>
    <name type="common">South American ant</name>
    <dbReference type="NCBI Taxonomy" id="609295"/>
    <lineage>
        <taxon>Eukaryota</taxon>
        <taxon>Metazoa</taxon>
        <taxon>Ecdysozoa</taxon>
        <taxon>Arthropoda</taxon>
        <taxon>Hexapoda</taxon>
        <taxon>Insecta</taxon>
        <taxon>Pterygota</taxon>
        <taxon>Neoptera</taxon>
        <taxon>Endopterygota</taxon>
        <taxon>Hymenoptera</taxon>
        <taxon>Apocrita</taxon>
        <taxon>Aculeata</taxon>
        <taxon>Formicoidea</taxon>
        <taxon>Formicidae</taxon>
        <taxon>Ponerinae</taxon>
        <taxon>Ponerini</taxon>
        <taxon>Dinoponera</taxon>
    </lineage>
</organism>
<dbReference type="RefSeq" id="XP_014470013.1">
    <property type="nucleotide sequence ID" value="XM_014614527.1"/>
</dbReference>
<comment type="similarity">
    <text evidence="1 8">Belongs to the GatB/GatE family. GatB subfamily.</text>
</comment>
<dbReference type="GO" id="GO:0005739">
    <property type="term" value="C:mitochondrion"/>
    <property type="evidence" value="ECO:0007669"/>
    <property type="project" value="UniProtKB-SubCell"/>
</dbReference>
<keyword evidence="2 8" id="KW-0436">Ligase</keyword>
<feature type="domain" description="Asn/Gln amidotransferase" evidence="9">
    <location>
        <begin position="382"/>
        <end position="532"/>
    </location>
</feature>
<dbReference type="EC" id="6.3.5.-" evidence="8"/>
<dbReference type="FunFam" id="1.10.10.410:FF:000001">
    <property type="entry name" value="Aspartyl/glutamyl-tRNA(Asn/Gln) amidotransferase subunit B"/>
    <property type="match status" value="1"/>
</dbReference>
<evidence type="ECO:0000256" key="7">
    <source>
        <dbReference type="ARBA" id="ARBA00047913"/>
    </source>
</evidence>
<evidence type="ECO:0000256" key="2">
    <source>
        <dbReference type="ARBA" id="ARBA00022598"/>
    </source>
</evidence>
<evidence type="ECO:0000313" key="11">
    <source>
        <dbReference type="RefSeq" id="XP_014470013.1"/>
    </source>
</evidence>
<dbReference type="InterPro" id="IPR003789">
    <property type="entry name" value="Asn/Gln_tRNA_amidoTrase-B-like"/>
</dbReference>
<dbReference type="PANTHER" id="PTHR11659:SF0">
    <property type="entry name" value="GLUTAMYL-TRNA(GLN) AMIDOTRANSFERASE SUBUNIT B, MITOCHONDRIAL"/>
    <property type="match status" value="1"/>
</dbReference>
<comment type="subcellular location">
    <subcellularLocation>
        <location evidence="8">Mitochondrion</location>
    </subcellularLocation>
</comment>
<evidence type="ECO:0000256" key="1">
    <source>
        <dbReference type="ARBA" id="ARBA00005306"/>
    </source>
</evidence>
<sequence length="535" mass="60740">MLSKRQIHFILAHGSIKKQVSRFSRRFLTSKAEKDAKVREQWKPTVGLEIHAQIATKSKLFSNASSDFVSPINSCVSFFDCATPGTLPVLNRKCVESAVLTALALSCRLNEISLFERKHYFYADLPAGFQITQQRQPIAVGGEINFYVSDPRIQKQPYSKSSKIKQIQLEQDSGKSLHNEDMKRSLIDLNRAGVPLLEFVFEPDLVDGEEAAALVKELAFVLQILGVCSSKMEEGALRVDANVSVSDRDGNLGVRTEIKNISSVRAVAAAIKYEINRHISILEACGEVFNETCAWDAANKRTIPMREKEEKEDYRFMPETNLPPLRIHVREDLPNKDNLVDAVLLRQQLPELPAQIRLRLKNVLKISPAITIALMSDLKLLQLFHRIIEKDEKREPQLVAKFLVVHVLTFIYKNKLTIEFCDLHSDFIGQLIDLLQNKLINLLIVAKVLDKLITEPKKLPREIVEEHNWFLISDKKILEQMCLEVIEKNPKIVRKYKNGNKKVFGAFMGQIARNTNECADMAAVATIMERLLSSN</sequence>
<evidence type="ECO:0000313" key="10">
    <source>
        <dbReference type="Proteomes" id="UP000515204"/>
    </source>
</evidence>
<keyword evidence="3 8" id="KW-0547">Nucleotide-binding</keyword>
<dbReference type="AlphaFoldDB" id="A0A6P3WV31"/>
<dbReference type="SUPFAM" id="SSF89095">
    <property type="entry name" value="GatB/YqeY motif"/>
    <property type="match status" value="1"/>
</dbReference>
<dbReference type="KEGG" id="dqu:106741995"/>
<evidence type="ECO:0000256" key="6">
    <source>
        <dbReference type="ARBA" id="ARBA00047380"/>
    </source>
</evidence>
<keyword evidence="10" id="KW-1185">Reference proteome</keyword>
<comment type="catalytic activity">
    <reaction evidence="7 8">
        <text>L-glutamyl-tRNA(Gln) + L-glutamine + ATP + H2O = L-glutaminyl-tRNA(Gln) + L-glutamate + ADP + phosphate + H(+)</text>
        <dbReference type="Rhea" id="RHEA:17521"/>
        <dbReference type="Rhea" id="RHEA-COMP:9681"/>
        <dbReference type="Rhea" id="RHEA-COMP:9684"/>
        <dbReference type="ChEBI" id="CHEBI:15377"/>
        <dbReference type="ChEBI" id="CHEBI:15378"/>
        <dbReference type="ChEBI" id="CHEBI:29985"/>
        <dbReference type="ChEBI" id="CHEBI:30616"/>
        <dbReference type="ChEBI" id="CHEBI:43474"/>
        <dbReference type="ChEBI" id="CHEBI:58359"/>
        <dbReference type="ChEBI" id="CHEBI:78520"/>
        <dbReference type="ChEBI" id="CHEBI:78521"/>
        <dbReference type="ChEBI" id="CHEBI:456216"/>
    </reaction>
</comment>
<dbReference type="OrthoDB" id="1722066at2759"/>
<dbReference type="CTD" id="5188"/>
<evidence type="ECO:0000256" key="5">
    <source>
        <dbReference type="ARBA" id="ARBA00022917"/>
    </source>
</evidence>
<dbReference type="GO" id="GO:0050567">
    <property type="term" value="F:glutaminyl-tRNA synthase (glutamine-hydrolyzing) activity"/>
    <property type="evidence" value="ECO:0007669"/>
    <property type="project" value="UniProtKB-UniRule"/>
</dbReference>
<comment type="catalytic activity">
    <reaction evidence="6">
        <text>L-aspartyl-tRNA(Asn) + L-glutamine + ATP + H2O = L-asparaginyl-tRNA(Asn) + L-glutamate + ADP + phosphate + 2 H(+)</text>
        <dbReference type="Rhea" id="RHEA:14513"/>
        <dbReference type="Rhea" id="RHEA-COMP:9674"/>
        <dbReference type="Rhea" id="RHEA-COMP:9677"/>
        <dbReference type="ChEBI" id="CHEBI:15377"/>
        <dbReference type="ChEBI" id="CHEBI:15378"/>
        <dbReference type="ChEBI" id="CHEBI:29985"/>
        <dbReference type="ChEBI" id="CHEBI:30616"/>
        <dbReference type="ChEBI" id="CHEBI:43474"/>
        <dbReference type="ChEBI" id="CHEBI:58359"/>
        <dbReference type="ChEBI" id="CHEBI:78515"/>
        <dbReference type="ChEBI" id="CHEBI:78516"/>
        <dbReference type="ChEBI" id="CHEBI:456216"/>
    </reaction>
</comment>
<dbReference type="SMART" id="SM00845">
    <property type="entry name" value="GatB_Yqey"/>
    <property type="match status" value="1"/>
</dbReference>
<dbReference type="InterPro" id="IPR017959">
    <property type="entry name" value="Asn/Gln-tRNA_amidoTrfase_suB/E"/>
</dbReference>
<protein>
    <recommendedName>
        <fullName evidence="8">Glutamyl-tRNA(Gln) amidotransferase subunit B, mitochondrial</fullName>
        <shortName evidence="8">Glu-AdT subunit B</shortName>
        <ecNumber evidence="8">6.3.5.-</ecNumber>
    </recommendedName>
</protein>
<dbReference type="PANTHER" id="PTHR11659">
    <property type="entry name" value="GLUTAMYL-TRNA GLN AMIDOTRANSFERASE SUBUNIT B MITOCHONDRIAL AND PROKARYOTIC PET112-RELATED"/>
    <property type="match status" value="1"/>
</dbReference>
<reference evidence="11" key="1">
    <citation type="submission" date="2025-08" db="UniProtKB">
        <authorList>
            <consortium name="RefSeq"/>
        </authorList>
    </citation>
    <scope>IDENTIFICATION</scope>
</reference>
<dbReference type="GO" id="GO:0032543">
    <property type="term" value="P:mitochondrial translation"/>
    <property type="evidence" value="ECO:0007669"/>
    <property type="project" value="UniProtKB-UniRule"/>
</dbReference>
<dbReference type="GO" id="GO:0005524">
    <property type="term" value="F:ATP binding"/>
    <property type="evidence" value="ECO:0007669"/>
    <property type="project" value="UniProtKB-KW"/>
</dbReference>
<comment type="subunit">
    <text evidence="8">Subunit of the heterotrimeric GatCAB amidotransferase (AdT) complex, composed of A, B and C subunits.</text>
</comment>
<evidence type="ECO:0000256" key="8">
    <source>
        <dbReference type="HAMAP-Rule" id="MF_03147"/>
    </source>
</evidence>
<dbReference type="InterPro" id="IPR018027">
    <property type="entry name" value="Asn/Gln_amidotransferase"/>
</dbReference>
<evidence type="ECO:0000256" key="3">
    <source>
        <dbReference type="ARBA" id="ARBA00022741"/>
    </source>
</evidence>
<accession>A0A6P3WV31</accession>
<dbReference type="InterPro" id="IPR023168">
    <property type="entry name" value="GatB_Yqey_C_2"/>
</dbReference>
<dbReference type="InterPro" id="IPR014746">
    <property type="entry name" value="Gln_synth/guanido_kin_cat_dom"/>
</dbReference>
<keyword evidence="8" id="KW-0496">Mitochondrion</keyword>
<dbReference type="HAMAP" id="MF_00121">
    <property type="entry name" value="GatB"/>
    <property type="match status" value="1"/>
</dbReference>
<dbReference type="Gene3D" id="1.10.10.410">
    <property type="match status" value="1"/>
</dbReference>
<dbReference type="InterPro" id="IPR004413">
    <property type="entry name" value="GatB"/>
</dbReference>
<comment type="function">
    <text evidence="8">Allows the formation of correctly charged Gln-tRNA(Gln) through the transamidation of misacylated Glu-tRNA(Gln) in the mitochondria. The reaction takes place in the presence of glutamine and ATP through an activated gamma-phospho-Glu-tRNA(Gln).</text>
</comment>
<dbReference type="NCBIfam" id="TIGR00133">
    <property type="entry name" value="gatB"/>
    <property type="match status" value="1"/>
</dbReference>
<gene>
    <name evidence="11" type="primary">LOC106741995</name>
</gene>
<evidence type="ECO:0000259" key="9">
    <source>
        <dbReference type="SMART" id="SM00845"/>
    </source>
</evidence>
<dbReference type="NCBIfam" id="NF004014">
    <property type="entry name" value="PRK05477.1-4"/>
    <property type="match status" value="1"/>
</dbReference>
<dbReference type="GO" id="GO:0030956">
    <property type="term" value="C:glutamyl-tRNA(Gln) amidotransferase complex"/>
    <property type="evidence" value="ECO:0007669"/>
    <property type="project" value="UniProtKB-UniRule"/>
</dbReference>
<dbReference type="NCBIfam" id="NF004012">
    <property type="entry name" value="PRK05477.1-2"/>
    <property type="match status" value="1"/>
</dbReference>
<dbReference type="Pfam" id="PF02934">
    <property type="entry name" value="GatB_N"/>
    <property type="match status" value="1"/>
</dbReference>
<dbReference type="SUPFAM" id="SSF55931">
    <property type="entry name" value="Glutamine synthetase/guanido kinase"/>
    <property type="match status" value="1"/>
</dbReference>
<keyword evidence="4 8" id="KW-0067">ATP-binding</keyword>
<dbReference type="Proteomes" id="UP000515204">
    <property type="component" value="Unplaced"/>
</dbReference>
<proteinExistence type="inferred from homology"/>
<dbReference type="Pfam" id="PF02637">
    <property type="entry name" value="GatB_Yqey"/>
    <property type="match status" value="1"/>
</dbReference>
<dbReference type="GeneID" id="106741995"/>
<keyword evidence="5 8" id="KW-0648">Protein biosynthesis</keyword>
<name>A0A6P3WV31_DINQU</name>
<dbReference type="GO" id="GO:0070681">
    <property type="term" value="P:glutaminyl-tRNAGln biosynthesis via transamidation"/>
    <property type="evidence" value="ECO:0007669"/>
    <property type="project" value="UniProtKB-UniRule"/>
</dbReference>
<dbReference type="InterPro" id="IPR006075">
    <property type="entry name" value="Asn/Gln-tRNA_Trfase_suB/E_cat"/>
</dbReference>